<comment type="subcellular location">
    <subcellularLocation>
        <location evidence="1">Plastid</location>
    </subcellularLocation>
</comment>
<feature type="region of interest" description="Disordered" evidence="6">
    <location>
        <begin position="695"/>
        <end position="765"/>
    </location>
</feature>
<keyword evidence="3" id="KW-0934">Plastid</keyword>
<dbReference type="InterPro" id="IPR000504">
    <property type="entry name" value="RRM_dom"/>
</dbReference>
<evidence type="ECO:0000256" key="6">
    <source>
        <dbReference type="SAM" id="MobiDB-lite"/>
    </source>
</evidence>
<feature type="region of interest" description="Disordered" evidence="6">
    <location>
        <begin position="319"/>
        <end position="349"/>
    </location>
</feature>
<reference evidence="8 9" key="1">
    <citation type="submission" date="2018-09" db="EMBL/GenBank/DDBJ databases">
        <title>A high-quality reference genome of wild soybean provides a powerful tool to mine soybean genomes.</title>
        <authorList>
            <person name="Xie M."/>
            <person name="Chung C.Y.L."/>
            <person name="Li M.-W."/>
            <person name="Wong F.-L."/>
            <person name="Chan T.-F."/>
            <person name="Lam H.-M."/>
        </authorList>
    </citation>
    <scope>NUCLEOTIDE SEQUENCE [LARGE SCALE GENOMIC DNA]</scope>
    <source>
        <strain evidence="9">cv. W05</strain>
        <tissue evidence="8">Hypocotyl of etiolated seedlings</tissue>
    </source>
</reference>
<keyword evidence="5" id="KW-0694">RNA-binding</keyword>
<gene>
    <name evidence="8" type="ORF">D0Y65_030023</name>
</gene>
<evidence type="ECO:0000256" key="4">
    <source>
        <dbReference type="ARBA" id="ARBA00022946"/>
    </source>
</evidence>
<keyword evidence="4" id="KW-0809">Transit peptide</keyword>
<dbReference type="InterPro" id="IPR012677">
    <property type="entry name" value="Nucleotide-bd_a/b_plait_sf"/>
</dbReference>
<keyword evidence="9" id="KW-1185">Reference proteome</keyword>
<dbReference type="Proteomes" id="UP000289340">
    <property type="component" value="Chromosome 11"/>
</dbReference>
<dbReference type="SMART" id="SM00360">
    <property type="entry name" value="RRM"/>
    <property type="match status" value="1"/>
</dbReference>
<evidence type="ECO:0000259" key="7">
    <source>
        <dbReference type="PROSITE" id="PS50102"/>
    </source>
</evidence>
<dbReference type="Pfam" id="PF04755">
    <property type="entry name" value="PAP_fibrillin"/>
    <property type="match status" value="1"/>
</dbReference>
<dbReference type="InterPro" id="IPR039633">
    <property type="entry name" value="PAP"/>
</dbReference>
<evidence type="ECO:0000256" key="5">
    <source>
        <dbReference type="PROSITE-ProRule" id="PRU00176"/>
    </source>
</evidence>
<evidence type="ECO:0000256" key="2">
    <source>
        <dbReference type="ARBA" id="ARBA00005845"/>
    </source>
</evidence>
<dbReference type="InterPro" id="IPR035979">
    <property type="entry name" value="RBD_domain_sf"/>
</dbReference>
<evidence type="ECO:0000256" key="3">
    <source>
        <dbReference type="ARBA" id="ARBA00022640"/>
    </source>
</evidence>
<dbReference type="EMBL" id="QZWG01000011">
    <property type="protein sequence ID" value="RZB80106.1"/>
    <property type="molecule type" value="Genomic_DNA"/>
</dbReference>
<dbReference type="GO" id="GO:0009536">
    <property type="term" value="C:plastid"/>
    <property type="evidence" value="ECO:0007669"/>
    <property type="project" value="UniProtKB-SubCell"/>
</dbReference>
<protein>
    <submittedName>
        <fullName evidence="8">Putative plastid-lipid-associated protein 11, chloroplastic</fullName>
    </submittedName>
</protein>
<sequence length="906" mass="101923">MATLLLPNPFSTKLPAQRYSHRRFTCSSITAQSRSAKEQLLALIADQDRGIKTQSDPAKHAAIVEAINAMAAAGEGSVTTGDALSATWRLLWTTEKEQLFIVEKAPLFGTQAGDVLQVIDVRNRTLNNVITFPPDGVFIVRSTIEVASPQRVNFRAYNPSWLSPILVGSPVPADICGGGEGGKGDKINRILILTTNDGEWVQVTRRRKTITETHGGPSRPENNHRLDRTVTWRDKADITTFYFCRFPDWVNEKELWQIFHRWGTVWEVFIPKTKNKEGHRYGFVRFKEVEDELRLERQLDNNIFFGKSKMFVNRPKFERGKRASRNQKNQFTPVNGKPQGVTSYGRGAPRTNVTGARLRSYAEVVTMASPGQSILHNQRAACSQASQDVHRPPVVINTNMDQKAWLQKAWVGRLKNRGMFEKVEDELKWVLDPEVTPCYWADDWIILLNLDDSKATQIKQEEKTHGSTPILDLQKWSQDIRPTHRLAWILLWGLPPTAWESESMGKMVEAIGDMVEVDELVEQRRRLDVARILIRTTMTPGIRTELKAVIDGIETTLHVVEDTTWLGTRLDQKRMVSWMPPSPFSTEPNSPVVIGSDMYGADSMHETSEGSPVYDSDGFSTVGRVDRDLQTRRDQWVQAIGRCSLDRSFTDIDDVDYPHEDNAILNLYPTVEAAVPSQHISSGQKVVKWDAINASSQGNRRESIHKQAPKRQVDSFAGQQRNPLEETSACTDCPAEGKQEQQLPQVVSLPTSSAQADNRDSISLDKNDIIKEKGNLGLRPSGPILGSAGTKYYVRRKTVGGAREQAQYNQEMAVDPLTYPILPSPTKGTLKTAHTNIVSHLESECIKQDDEHGQINPHILEKQCVLLAEMGLTHGEDSMKIRELMSEMEKRDTKLATEMGIKNVQP</sequence>
<organism evidence="8 9">
    <name type="scientific">Glycine soja</name>
    <name type="common">Wild soybean</name>
    <dbReference type="NCBI Taxonomy" id="3848"/>
    <lineage>
        <taxon>Eukaryota</taxon>
        <taxon>Viridiplantae</taxon>
        <taxon>Streptophyta</taxon>
        <taxon>Embryophyta</taxon>
        <taxon>Tracheophyta</taxon>
        <taxon>Spermatophyta</taxon>
        <taxon>Magnoliopsida</taxon>
        <taxon>eudicotyledons</taxon>
        <taxon>Gunneridae</taxon>
        <taxon>Pentapetalae</taxon>
        <taxon>rosids</taxon>
        <taxon>fabids</taxon>
        <taxon>Fabales</taxon>
        <taxon>Fabaceae</taxon>
        <taxon>Papilionoideae</taxon>
        <taxon>50 kb inversion clade</taxon>
        <taxon>NPAAA clade</taxon>
        <taxon>indigoferoid/millettioid clade</taxon>
        <taxon>Phaseoleae</taxon>
        <taxon>Glycine</taxon>
        <taxon>Glycine subgen. Soja</taxon>
    </lineage>
</organism>
<dbReference type="Gene3D" id="3.30.70.330">
    <property type="match status" value="1"/>
</dbReference>
<proteinExistence type="inferred from homology"/>
<dbReference type="CDD" id="cd00590">
    <property type="entry name" value="RRM_SF"/>
    <property type="match status" value="1"/>
</dbReference>
<dbReference type="Pfam" id="PF00076">
    <property type="entry name" value="RRM_1"/>
    <property type="match status" value="1"/>
</dbReference>
<dbReference type="GO" id="GO:0003723">
    <property type="term" value="F:RNA binding"/>
    <property type="evidence" value="ECO:0007669"/>
    <property type="project" value="UniProtKB-UniRule"/>
</dbReference>
<accession>A0A445I2K1</accession>
<evidence type="ECO:0000313" key="8">
    <source>
        <dbReference type="EMBL" id="RZB80106.1"/>
    </source>
</evidence>
<name>A0A445I2K1_GLYSO</name>
<evidence type="ECO:0000256" key="1">
    <source>
        <dbReference type="ARBA" id="ARBA00004474"/>
    </source>
</evidence>
<dbReference type="SUPFAM" id="SSF54928">
    <property type="entry name" value="RNA-binding domain, RBD"/>
    <property type="match status" value="1"/>
</dbReference>
<dbReference type="AlphaFoldDB" id="A0A445I2K1"/>
<comment type="similarity">
    <text evidence="2">Belongs to the PAP/fibrillin family.</text>
</comment>
<evidence type="ECO:0000313" key="9">
    <source>
        <dbReference type="Proteomes" id="UP000289340"/>
    </source>
</evidence>
<comment type="caution">
    <text evidence="8">The sequence shown here is derived from an EMBL/GenBank/DDBJ whole genome shotgun (WGS) entry which is preliminary data.</text>
</comment>
<dbReference type="InterPro" id="IPR006843">
    <property type="entry name" value="PAP/fibrillin_dom"/>
</dbReference>
<feature type="compositionally biased region" description="Polar residues" evidence="6">
    <location>
        <begin position="740"/>
        <end position="756"/>
    </location>
</feature>
<dbReference type="PANTHER" id="PTHR31906">
    <property type="entry name" value="PLASTID-LIPID-ASSOCIATED PROTEIN 4, CHLOROPLASTIC-RELATED"/>
    <property type="match status" value="1"/>
</dbReference>
<feature type="domain" description="RRM" evidence="7">
    <location>
        <begin position="239"/>
        <end position="317"/>
    </location>
</feature>
<dbReference type="PROSITE" id="PS50102">
    <property type="entry name" value="RRM"/>
    <property type="match status" value="1"/>
</dbReference>